<dbReference type="PANTHER" id="PTHR47027">
    <property type="entry name" value="REVERSE TRANSCRIPTASE DOMAIN-CONTAINING PROTEIN"/>
    <property type="match status" value="1"/>
</dbReference>
<comment type="caution">
    <text evidence="2">The sequence shown here is derived from an EMBL/GenBank/DDBJ whole genome shotgun (WGS) entry which is preliminary data.</text>
</comment>
<dbReference type="Gene3D" id="3.60.10.10">
    <property type="entry name" value="Endonuclease/exonuclease/phosphatase"/>
    <property type="match status" value="1"/>
</dbReference>
<dbReference type="InterPro" id="IPR043502">
    <property type="entry name" value="DNA/RNA_pol_sf"/>
</dbReference>
<dbReference type="CDD" id="cd01650">
    <property type="entry name" value="RT_nLTR_like"/>
    <property type="match status" value="1"/>
</dbReference>
<dbReference type="Pfam" id="PF03372">
    <property type="entry name" value="Exo_endo_phos"/>
    <property type="match status" value="1"/>
</dbReference>
<dbReference type="InterPro" id="IPR005135">
    <property type="entry name" value="Endo/exonuclease/phosphatase"/>
</dbReference>
<dbReference type="EMBL" id="CAJHNJ030000010">
    <property type="protein sequence ID" value="CAG9107526.1"/>
    <property type="molecule type" value="Genomic_DNA"/>
</dbReference>
<name>A0A8S4DTF7_PLUXY</name>
<keyword evidence="3" id="KW-1185">Reference proteome</keyword>
<dbReference type="PANTHER" id="PTHR47027:SF20">
    <property type="entry name" value="REVERSE TRANSCRIPTASE-LIKE PROTEIN WITH RNA-DIRECTED DNA POLYMERASE DOMAIN"/>
    <property type="match status" value="1"/>
</dbReference>
<dbReference type="SUPFAM" id="SSF56672">
    <property type="entry name" value="DNA/RNA polymerases"/>
    <property type="match status" value="1"/>
</dbReference>
<dbReference type="Proteomes" id="UP000653454">
    <property type="component" value="Unassembled WGS sequence"/>
</dbReference>
<organism evidence="2 3">
    <name type="scientific">Plutella xylostella</name>
    <name type="common">Diamondback moth</name>
    <name type="synonym">Plutella maculipennis</name>
    <dbReference type="NCBI Taxonomy" id="51655"/>
    <lineage>
        <taxon>Eukaryota</taxon>
        <taxon>Metazoa</taxon>
        <taxon>Ecdysozoa</taxon>
        <taxon>Arthropoda</taxon>
        <taxon>Hexapoda</taxon>
        <taxon>Insecta</taxon>
        <taxon>Pterygota</taxon>
        <taxon>Neoptera</taxon>
        <taxon>Endopterygota</taxon>
        <taxon>Lepidoptera</taxon>
        <taxon>Glossata</taxon>
        <taxon>Ditrysia</taxon>
        <taxon>Yponomeutoidea</taxon>
        <taxon>Plutellidae</taxon>
        <taxon>Plutella</taxon>
    </lineage>
</organism>
<dbReference type="Pfam" id="PF00078">
    <property type="entry name" value="RVT_1"/>
    <property type="match status" value="1"/>
</dbReference>
<dbReference type="InterPro" id="IPR000477">
    <property type="entry name" value="RT_dom"/>
</dbReference>
<dbReference type="GO" id="GO:0003824">
    <property type="term" value="F:catalytic activity"/>
    <property type="evidence" value="ECO:0007669"/>
    <property type="project" value="InterPro"/>
</dbReference>
<protein>
    <submittedName>
        <fullName evidence="2">(diamondback moth) hypothetical protein</fullName>
    </submittedName>
</protein>
<gene>
    <name evidence="2" type="ORF">PLXY2_LOCUS4012</name>
</gene>
<dbReference type="SUPFAM" id="SSF56219">
    <property type="entry name" value="DNase I-like"/>
    <property type="match status" value="1"/>
</dbReference>
<dbReference type="CDD" id="cd09076">
    <property type="entry name" value="L1-EN"/>
    <property type="match status" value="1"/>
</dbReference>
<accession>A0A8S4DTF7</accession>
<sequence>MTFGAWNVRTLLDRNDNACPERKTAIVARELRRFNIDVAALSETHLADEGELTEHGGGYTFFWKGTTAAEPRRSGVGFAIKNHLVRKLGEFPVHISDRITTLRLHLLNNNFLNIISVYAPTLDKADDIKDQFYEELTQCLNGVRPRDQVLLMGDFNARVGQDYEAWPGVLGRHGVGNMNNNGQLLLSLCAQFDLAITNTMFRLPAKHKTTWMHPRSKHWHLIDYAIVRRSNVSCVQITRVMRSAHCWTDHRLVVTKMHIRLSPPRRSQKAKCSRLNVDKLTSLQVRKSYSEALGKKLPSPREQTGDIDADWSVLTSRILDSATTVLGLKVRKNEDWYDENDGMLTEAIDKHRHLLRNQKDRNSAEIKESSQALRKISRETKDGWWLKKANYIQWLSETKQLGEFHAEVRKLVGTSSHIKVPLRSLDGQHLLTSRDDVLNRWAQYFETLLNVDRTADLRHISLLPQLPVCEKLNRPLAREEVVLAIKQLHNKRAVGIDCIPAELLRYGGEELHTQVWELFVRMWELRRVPNDFLVSRISTLYKNKGDRSDCDSYRGISLLSVCGKVFARILLNRLMTLSEQFLPETQFGFRPDRGTCEAIFAIRQLQEKSREQGQNLYLCFVDLEKAFDSVPREALWLVLQKVGCTEDFVELLRLLHDNMQCCVTVDGEQSNFFPVTCGVKQGCVIAPTLFAIYFAVVVQEVLWSCSQGVHIRFRTDGKLFNLARLKASTKVSYAMITEVMYADDLSFAADSPDGLQQLMTAFHSSCSKFGLKVSVKKTEVMSLDMHGHETLAIHIGEDLLKQVDKFRYLGSTISSKCDLDAEINSRIGAAAAAFGKLSSRVFCSHDLRLATKISVYMAIVLPNLLYSSETWCVYRHHIRTLDRFHLKCLRSIMNIQWSDRVRNTEVLRRANVGGLESYLMRRQLRWCGHVARMAEERVAKRILYLELKEGKRKVGGQLLRYKDVLKRHLKRCDIEPAHWESLAARRPEWRRLVKARVAGYEERRKKELNAKRDALRDRPPAAIIYNYERGEDADRGFLRKLSLLHAGFMRHIYEAADAALQLRGLYQQVSSPLLAHVTFTYPPRQVKADSVTRRQFRTYYAGGEAVVAGRVDDEATELAPEVSGFCGVDDGPGKKKYAIFPKIPIPRKKSDYLPLERIWAYLTIKQLLDERDVAEYKQGKGGEKGDGPEKKALDIALKYEFVTPLTSLVVVKPNATNAVDAESVDKESAPPSYNFAPLAASYAGPQFHMSPAYSYSAPHQLSKYYSHLLVSVWAVPQ</sequence>
<feature type="domain" description="Reverse transcriptase" evidence="1">
    <location>
        <begin position="521"/>
        <end position="813"/>
    </location>
</feature>
<reference evidence="2" key="1">
    <citation type="submission" date="2020-11" db="EMBL/GenBank/DDBJ databases">
        <authorList>
            <person name="Whiteford S."/>
        </authorList>
    </citation>
    <scope>NUCLEOTIDE SEQUENCE</scope>
</reference>
<proteinExistence type="predicted"/>
<dbReference type="AlphaFoldDB" id="A0A8S4DTF7"/>
<evidence type="ECO:0000259" key="1">
    <source>
        <dbReference type="PROSITE" id="PS50878"/>
    </source>
</evidence>
<dbReference type="InterPro" id="IPR036691">
    <property type="entry name" value="Endo/exonu/phosph_ase_sf"/>
</dbReference>
<evidence type="ECO:0000313" key="3">
    <source>
        <dbReference type="Proteomes" id="UP000653454"/>
    </source>
</evidence>
<evidence type="ECO:0000313" key="2">
    <source>
        <dbReference type="EMBL" id="CAG9107526.1"/>
    </source>
</evidence>
<dbReference type="GO" id="GO:0071897">
    <property type="term" value="P:DNA biosynthetic process"/>
    <property type="evidence" value="ECO:0007669"/>
    <property type="project" value="UniProtKB-ARBA"/>
</dbReference>
<dbReference type="PROSITE" id="PS50878">
    <property type="entry name" value="RT_POL"/>
    <property type="match status" value="1"/>
</dbReference>